<dbReference type="KEGG" id="kbi:30209330"/>
<organism evidence="2 3">
    <name type="scientific">Kwoniella bestiolae CBS 10118</name>
    <dbReference type="NCBI Taxonomy" id="1296100"/>
    <lineage>
        <taxon>Eukaryota</taxon>
        <taxon>Fungi</taxon>
        <taxon>Dikarya</taxon>
        <taxon>Basidiomycota</taxon>
        <taxon>Agaricomycotina</taxon>
        <taxon>Tremellomycetes</taxon>
        <taxon>Tremellales</taxon>
        <taxon>Cryptococcaceae</taxon>
        <taxon>Kwoniella</taxon>
    </lineage>
</organism>
<dbReference type="CDD" id="cd09917">
    <property type="entry name" value="F-box_SF"/>
    <property type="match status" value="1"/>
</dbReference>
<evidence type="ECO:0008006" key="4">
    <source>
        <dbReference type="Google" id="ProtNLM"/>
    </source>
</evidence>
<evidence type="ECO:0000313" key="3">
    <source>
        <dbReference type="Proteomes" id="UP000092730"/>
    </source>
</evidence>
<dbReference type="Proteomes" id="UP000092730">
    <property type="component" value="Chromosome 4"/>
</dbReference>
<reference evidence="2" key="2">
    <citation type="submission" date="2024-02" db="EMBL/GenBank/DDBJ databases">
        <title>Comparative genomics of Cryptococcus and Kwoniella reveals pathogenesis evolution and contrasting modes of karyotype evolution via chromosome fusion or intercentromeric recombination.</title>
        <authorList>
            <person name="Coelho M.A."/>
            <person name="David-Palma M."/>
            <person name="Shea T."/>
            <person name="Bowers K."/>
            <person name="McGinley-Smith S."/>
            <person name="Mohammad A.W."/>
            <person name="Gnirke A."/>
            <person name="Yurkov A.M."/>
            <person name="Nowrousian M."/>
            <person name="Sun S."/>
            <person name="Cuomo C.A."/>
            <person name="Heitman J."/>
        </authorList>
    </citation>
    <scope>NUCLEOTIDE SEQUENCE</scope>
    <source>
        <strain evidence="2">CBS 10118</strain>
    </source>
</reference>
<evidence type="ECO:0000313" key="2">
    <source>
        <dbReference type="EMBL" id="WVW83789.1"/>
    </source>
</evidence>
<proteinExistence type="predicted"/>
<gene>
    <name evidence="2" type="ORF">I302_105810</name>
</gene>
<dbReference type="GeneID" id="30209330"/>
<protein>
    <recommendedName>
        <fullName evidence="4">F-box domain-containing protein</fullName>
    </recommendedName>
</protein>
<dbReference type="EMBL" id="CP144544">
    <property type="protein sequence ID" value="WVW83789.1"/>
    <property type="molecule type" value="Genomic_DNA"/>
</dbReference>
<name>A0AAJ8MAM7_9TREE</name>
<accession>A0AAJ8MAM7</accession>
<evidence type="ECO:0000256" key="1">
    <source>
        <dbReference type="SAM" id="MobiDB-lite"/>
    </source>
</evidence>
<keyword evidence="3" id="KW-1185">Reference proteome</keyword>
<feature type="compositionally biased region" description="Low complexity" evidence="1">
    <location>
        <begin position="56"/>
        <end position="70"/>
    </location>
</feature>
<dbReference type="RefSeq" id="XP_019046191.2">
    <property type="nucleotide sequence ID" value="XM_019191561.2"/>
</dbReference>
<sequence length="481" mass="54391">MHGSPLSMAEMDLIKNDTIDHNFPPASISHRSVPVPSTSTPPAQTNTNKLRRPTRTRTIPRISASSSTSTMLTPNRNVDAPPLSQIHLPNEMLSLIVSFADQNTLVALMSVCKITYTLAAPRLYGHIVITKNNAERLFTGLPGSTRYRKTKVTAAYHGSNGSESEAARPIKLSWPEVPMDFEDEEDGSLEEDSQSLKYAYPTDTSEARKLELFKCTRTITMTARISSALCQDLQGWSRSKDRRGKHRLFPQARNLLVTGSCVKDWADWHDRHITTMNERSGDQFFRTLPLLGRFEHMCVTLPSFGSDDHDNYLKNRNISDHNLDLVSAFTSTCKSRFKKMVTRIIPDFVNYFITAYRPNRPVVTFHNYTDSLLFMSSIPDILFLAPYSPDEWLSGQRRYKNHQRTDKTSRTAQMKSLNRSILWVNDPVKITIFVADAELADISWNTIFQKVNKSSEGHQVSVTAMIQAPPCPCCSTKEGIH</sequence>
<reference evidence="2" key="1">
    <citation type="submission" date="2013-07" db="EMBL/GenBank/DDBJ databases">
        <authorList>
            <consortium name="The Broad Institute Genome Sequencing Platform"/>
            <person name="Cuomo C."/>
            <person name="Litvintseva A."/>
            <person name="Chen Y."/>
            <person name="Heitman J."/>
            <person name="Sun S."/>
            <person name="Springer D."/>
            <person name="Dromer F."/>
            <person name="Young S.K."/>
            <person name="Zeng Q."/>
            <person name="Gargeya S."/>
            <person name="Fitzgerald M."/>
            <person name="Abouelleil A."/>
            <person name="Alvarado L."/>
            <person name="Berlin A.M."/>
            <person name="Chapman S.B."/>
            <person name="Dewar J."/>
            <person name="Goldberg J."/>
            <person name="Griggs A."/>
            <person name="Gujja S."/>
            <person name="Hansen M."/>
            <person name="Howarth C."/>
            <person name="Imamovic A."/>
            <person name="Larimer J."/>
            <person name="McCowan C."/>
            <person name="Murphy C."/>
            <person name="Pearson M."/>
            <person name="Priest M."/>
            <person name="Roberts A."/>
            <person name="Saif S."/>
            <person name="Shea T."/>
            <person name="Sykes S."/>
            <person name="Wortman J."/>
            <person name="Nusbaum C."/>
            <person name="Birren B."/>
        </authorList>
    </citation>
    <scope>NUCLEOTIDE SEQUENCE</scope>
    <source>
        <strain evidence="2">CBS 10118</strain>
    </source>
</reference>
<feature type="region of interest" description="Disordered" evidence="1">
    <location>
        <begin position="24"/>
        <end position="76"/>
    </location>
</feature>
<dbReference type="AlphaFoldDB" id="A0AAJ8MAM7"/>
<feature type="compositionally biased region" description="Low complexity" evidence="1">
    <location>
        <begin position="32"/>
        <end position="42"/>
    </location>
</feature>